<organism evidence="1 2">
    <name type="scientific">Mycena rosella</name>
    <name type="common">Pink bonnet</name>
    <name type="synonym">Agaricus rosellus</name>
    <dbReference type="NCBI Taxonomy" id="1033263"/>
    <lineage>
        <taxon>Eukaryota</taxon>
        <taxon>Fungi</taxon>
        <taxon>Dikarya</taxon>
        <taxon>Basidiomycota</taxon>
        <taxon>Agaricomycotina</taxon>
        <taxon>Agaricomycetes</taxon>
        <taxon>Agaricomycetidae</taxon>
        <taxon>Agaricales</taxon>
        <taxon>Marasmiineae</taxon>
        <taxon>Mycenaceae</taxon>
        <taxon>Mycena</taxon>
    </lineage>
</organism>
<dbReference type="InterPro" id="IPR032675">
    <property type="entry name" value="LRR_dom_sf"/>
</dbReference>
<evidence type="ECO:0000313" key="2">
    <source>
        <dbReference type="Proteomes" id="UP001221757"/>
    </source>
</evidence>
<evidence type="ECO:0000313" key="1">
    <source>
        <dbReference type="EMBL" id="KAJ7710819.1"/>
    </source>
</evidence>
<protein>
    <recommendedName>
        <fullName evidence="3">F-box domain-containing protein</fullName>
    </recommendedName>
</protein>
<comment type="caution">
    <text evidence="1">The sequence shown here is derived from an EMBL/GenBank/DDBJ whole genome shotgun (WGS) entry which is preliminary data.</text>
</comment>
<dbReference type="EMBL" id="JARKIE010000001">
    <property type="protein sequence ID" value="KAJ7710819.1"/>
    <property type="molecule type" value="Genomic_DNA"/>
</dbReference>
<gene>
    <name evidence="1" type="ORF">B0H17DRAFT_1190501</name>
</gene>
<sequence length="508" mass="56013">MHFALHIAEIYSIILADAKPSTLAAMACTCRTLSPLAVQLLWADVDSLLTLYRSGSGLSHTQIIVSAVVLRASLLSLSLEQGVLRPLTLAQQDRVRDLTAHVRRVRLLATPVDTMLLVLFDHLASQRPIFPALCYVQFQSDPTHHGVPASGRCLFLAPKLESLAFHVPEAPPRYFQWMAARLPELCNHLSSLEIIVPRMGSLALAACREVSLLLVAAFPRLHTLRLPTLHRRAYLDAAHLVNLRRLVVDDLSWTPPERALSVAVPDADPPSFPQLSSLEVALGDGPAISEVMKLCSRSPVRALDTDVRRRAGDMSLLWRAFQAGRWERTPETLRLHLIVHQDPSDPAVFHPLRLTHLRPLHRFALLKSLVLSSSSGIDLDQDALLQLGASCPNLSTLALCGGLYFTPRATLQTLLDLTLECPELAYVILSITASSVPDIPSLGSPALFYLDVRWSPVEDPGLVATFLGSAFLSLDVLEARHDSDGPYDAWYDRWMLVGEILGLPTFPY</sequence>
<keyword evidence="2" id="KW-1185">Reference proteome</keyword>
<reference evidence="1" key="1">
    <citation type="submission" date="2023-03" db="EMBL/GenBank/DDBJ databases">
        <title>Massive genome expansion in bonnet fungi (Mycena s.s.) driven by repeated elements and novel gene families across ecological guilds.</title>
        <authorList>
            <consortium name="Lawrence Berkeley National Laboratory"/>
            <person name="Harder C.B."/>
            <person name="Miyauchi S."/>
            <person name="Viragh M."/>
            <person name="Kuo A."/>
            <person name="Thoen E."/>
            <person name="Andreopoulos B."/>
            <person name="Lu D."/>
            <person name="Skrede I."/>
            <person name="Drula E."/>
            <person name="Henrissat B."/>
            <person name="Morin E."/>
            <person name="Kohler A."/>
            <person name="Barry K."/>
            <person name="LaButti K."/>
            <person name="Morin E."/>
            <person name="Salamov A."/>
            <person name="Lipzen A."/>
            <person name="Mereny Z."/>
            <person name="Hegedus B."/>
            <person name="Baldrian P."/>
            <person name="Stursova M."/>
            <person name="Weitz H."/>
            <person name="Taylor A."/>
            <person name="Grigoriev I.V."/>
            <person name="Nagy L.G."/>
            <person name="Martin F."/>
            <person name="Kauserud H."/>
        </authorList>
    </citation>
    <scope>NUCLEOTIDE SEQUENCE</scope>
    <source>
        <strain evidence="1">CBHHK067</strain>
    </source>
</reference>
<dbReference type="Gene3D" id="3.80.10.10">
    <property type="entry name" value="Ribonuclease Inhibitor"/>
    <property type="match status" value="1"/>
</dbReference>
<dbReference type="Proteomes" id="UP001221757">
    <property type="component" value="Unassembled WGS sequence"/>
</dbReference>
<proteinExistence type="predicted"/>
<evidence type="ECO:0008006" key="3">
    <source>
        <dbReference type="Google" id="ProtNLM"/>
    </source>
</evidence>
<accession>A0AAD7H2P7</accession>
<dbReference type="AlphaFoldDB" id="A0AAD7H2P7"/>
<name>A0AAD7H2P7_MYCRO</name>
<dbReference type="SUPFAM" id="SSF52047">
    <property type="entry name" value="RNI-like"/>
    <property type="match status" value="1"/>
</dbReference>